<feature type="transmembrane region" description="Helical" evidence="1">
    <location>
        <begin position="103"/>
        <end position="123"/>
    </location>
</feature>
<feature type="transmembrane region" description="Helical" evidence="1">
    <location>
        <begin position="60"/>
        <end position="83"/>
    </location>
</feature>
<proteinExistence type="predicted"/>
<feature type="transmembrane region" description="Helical" evidence="1">
    <location>
        <begin position="135"/>
        <end position="156"/>
    </location>
</feature>
<name>A0A317PW22_9GAMM</name>
<reference evidence="2 3" key="1">
    <citation type="submission" date="2018-05" db="EMBL/GenBank/DDBJ databases">
        <title>Freshwater and sediment microbial communities from various areas in North America, analyzing microbe dynamics in response to fracking.</title>
        <authorList>
            <person name="Lamendella R."/>
        </authorList>
    </citation>
    <scope>NUCLEOTIDE SEQUENCE [LARGE SCALE GENOMIC DNA]</scope>
    <source>
        <strain evidence="2 3">125B1</strain>
    </source>
</reference>
<keyword evidence="3" id="KW-1185">Reference proteome</keyword>
<sequence length="179" mass="20011">MEKVEQYKQSLGKFVFSEFVIFISQVAVFFMVAVFTSNFLNSEEKLVKFSEQKINDGSLAELGLTFLAILVVIGLFSALGRIFENKHIEYYVNEVLCEMPKTIYVFGSAATGAMLAISLFAYLHPADDVNAKGFAALSVMFAFMMFIYGCGFSYAFKRKTHLLEKPNKSMQSTADASTD</sequence>
<organism evidence="2 3">
    <name type="scientific">Pseudidiomarina maritima</name>
    <dbReference type="NCBI Taxonomy" id="519453"/>
    <lineage>
        <taxon>Bacteria</taxon>
        <taxon>Pseudomonadati</taxon>
        <taxon>Pseudomonadota</taxon>
        <taxon>Gammaproteobacteria</taxon>
        <taxon>Alteromonadales</taxon>
        <taxon>Idiomarinaceae</taxon>
        <taxon>Pseudidiomarina</taxon>
    </lineage>
</organism>
<accession>A0A317PW22</accession>
<evidence type="ECO:0000313" key="2">
    <source>
        <dbReference type="EMBL" id="PWW05932.1"/>
    </source>
</evidence>
<keyword evidence="1" id="KW-0472">Membrane</keyword>
<dbReference type="EMBL" id="QGTT01000036">
    <property type="protein sequence ID" value="PWW05932.1"/>
    <property type="molecule type" value="Genomic_DNA"/>
</dbReference>
<dbReference type="Proteomes" id="UP000246964">
    <property type="component" value="Unassembled WGS sequence"/>
</dbReference>
<keyword evidence="1" id="KW-0812">Transmembrane</keyword>
<protein>
    <submittedName>
        <fullName evidence="2">Uncharacterized protein</fullName>
    </submittedName>
</protein>
<keyword evidence="1" id="KW-1133">Transmembrane helix</keyword>
<dbReference type="AlphaFoldDB" id="A0A317PW22"/>
<gene>
    <name evidence="2" type="ORF">DET45_1368</name>
</gene>
<evidence type="ECO:0000256" key="1">
    <source>
        <dbReference type="SAM" id="Phobius"/>
    </source>
</evidence>
<feature type="transmembrane region" description="Helical" evidence="1">
    <location>
        <begin position="20"/>
        <end position="40"/>
    </location>
</feature>
<comment type="caution">
    <text evidence="2">The sequence shown here is derived from an EMBL/GenBank/DDBJ whole genome shotgun (WGS) entry which is preliminary data.</text>
</comment>
<evidence type="ECO:0000313" key="3">
    <source>
        <dbReference type="Proteomes" id="UP000246964"/>
    </source>
</evidence>